<dbReference type="InterPro" id="IPR020449">
    <property type="entry name" value="Tscrpt_reg_AraC-type_HTH"/>
</dbReference>
<dbReference type="Proteomes" id="UP000005089">
    <property type="component" value="Unassembled WGS sequence"/>
</dbReference>
<dbReference type="InterPro" id="IPR018062">
    <property type="entry name" value="HTH_AraC-typ_CS"/>
</dbReference>
<evidence type="ECO:0000256" key="2">
    <source>
        <dbReference type="ARBA" id="ARBA00023125"/>
    </source>
</evidence>
<dbReference type="SMART" id="SM00342">
    <property type="entry name" value="HTH_ARAC"/>
    <property type="match status" value="1"/>
</dbReference>
<name>C3X936_OXAFO</name>
<dbReference type="SUPFAM" id="SSF46689">
    <property type="entry name" value="Homeodomain-like"/>
    <property type="match status" value="2"/>
</dbReference>
<dbReference type="PANTHER" id="PTHR43280">
    <property type="entry name" value="ARAC-FAMILY TRANSCRIPTIONAL REGULATOR"/>
    <property type="match status" value="1"/>
</dbReference>
<dbReference type="HOGENOM" id="CLU_000445_88_3_4"/>
<organism evidence="5 6">
    <name type="scientific">Oxalobacter formigenes OXCC13</name>
    <dbReference type="NCBI Taxonomy" id="556269"/>
    <lineage>
        <taxon>Bacteria</taxon>
        <taxon>Pseudomonadati</taxon>
        <taxon>Pseudomonadota</taxon>
        <taxon>Betaproteobacteria</taxon>
        <taxon>Burkholderiales</taxon>
        <taxon>Oxalobacteraceae</taxon>
        <taxon>Oxalobacter</taxon>
    </lineage>
</organism>
<feature type="domain" description="HTH araC/xylS-type" evidence="4">
    <location>
        <begin position="184"/>
        <end position="282"/>
    </location>
</feature>
<dbReference type="PROSITE" id="PS01124">
    <property type="entry name" value="HTH_ARAC_FAMILY_2"/>
    <property type="match status" value="1"/>
</dbReference>
<evidence type="ECO:0000313" key="6">
    <source>
        <dbReference type="Proteomes" id="UP000005089"/>
    </source>
</evidence>
<evidence type="ECO:0000313" key="5">
    <source>
        <dbReference type="EMBL" id="EEO29712.1"/>
    </source>
</evidence>
<accession>C3X936</accession>
<proteinExistence type="predicted"/>
<dbReference type="OrthoDB" id="9816011at2"/>
<keyword evidence="6" id="KW-1185">Reference proteome</keyword>
<dbReference type="RefSeq" id="WP_005880402.1">
    <property type="nucleotide sequence ID" value="NZ_CP019430.1"/>
</dbReference>
<dbReference type="STRING" id="847.BRW83_1486"/>
<dbReference type="PRINTS" id="PR00032">
    <property type="entry name" value="HTHARAC"/>
</dbReference>
<dbReference type="GO" id="GO:0043565">
    <property type="term" value="F:sequence-specific DNA binding"/>
    <property type="evidence" value="ECO:0007669"/>
    <property type="project" value="InterPro"/>
</dbReference>
<dbReference type="Pfam" id="PF12833">
    <property type="entry name" value="HTH_18"/>
    <property type="match status" value="1"/>
</dbReference>
<dbReference type="GeneID" id="77135350"/>
<dbReference type="PROSITE" id="PS00041">
    <property type="entry name" value="HTH_ARAC_FAMILY_1"/>
    <property type="match status" value="1"/>
</dbReference>
<reference evidence="5 6" key="1">
    <citation type="submission" date="2009-02" db="EMBL/GenBank/DDBJ databases">
        <title>The Genome Sequence of Oxalobacter formigenes OXCC13.</title>
        <authorList>
            <consortium name="The Broad Institute Genome Sequencing Platform"/>
            <person name="Ward D."/>
            <person name="Young S.K."/>
            <person name="Kodira C.D."/>
            <person name="Zeng Q."/>
            <person name="Koehrsen M."/>
            <person name="Alvarado L."/>
            <person name="Berlin A."/>
            <person name="Borenstein D."/>
            <person name="Chen Z."/>
            <person name="Engels R."/>
            <person name="Freedman E."/>
            <person name="Gellesch M."/>
            <person name="Goldberg J."/>
            <person name="Griggs A."/>
            <person name="Gujja S."/>
            <person name="Heiman D."/>
            <person name="Hepburn T."/>
            <person name="Howarth C."/>
            <person name="Jen D."/>
            <person name="Larson L."/>
            <person name="Lewis B."/>
            <person name="Mehta T."/>
            <person name="Park D."/>
            <person name="Pearson M."/>
            <person name="Roberts A."/>
            <person name="Saif S."/>
            <person name="Shea T."/>
            <person name="Shenoy N."/>
            <person name="Sisk P."/>
            <person name="Stolte C."/>
            <person name="Sykes S."/>
            <person name="Walk T."/>
            <person name="White J."/>
            <person name="Yandava C."/>
            <person name="Allison M.J."/>
            <person name="Lander E."/>
            <person name="Nusbaum C."/>
            <person name="Galagan J."/>
            <person name="Birren B."/>
        </authorList>
    </citation>
    <scope>NUCLEOTIDE SEQUENCE [LARGE SCALE GENOMIC DNA]</scope>
    <source>
        <strain evidence="5 6">OXCC13</strain>
    </source>
</reference>
<keyword evidence="2" id="KW-0238">DNA-binding</keyword>
<dbReference type="GO" id="GO:0003700">
    <property type="term" value="F:DNA-binding transcription factor activity"/>
    <property type="evidence" value="ECO:0007669"/>
    <property type="project" value="InterPro"/>
</dbReference>
<protein>
    <submittedName>
        <fullName evidence="5">Transcriptional regulator, AraC family</fullName>
    </submittedName>
</protein>
<dbReference type="InterPro" id="IPR011051">
    <property type="entry name" value="RmlC_Cupin_sf"/>
</dbReference>
<evidence type="ECO:0000259" key="4">
    <source>
        <dbReference type="PROSITE" id="PS01124"/>
    </source>
</evidence>
<dbReference type="eggNOG" id="COG2207">
    <property type="taxonomic scope" value="Bacteria"/>
</dbReference>
<keyword evidence="3" id="KW-0804">Transcription</keyword>
<gene>
    <name evidence="5" type="ORF">OFBG_00740</name>
</gene>
<dbReference type="AlphaFoldDB" id="C3X936"/>
<dbReference type="SUPFAM" id="SSF51182">
    <property type="entry name" value="RmlC-like cupins"/>
    <property type="match status" value="1"/>
</dbReference>
<dbReference type="PANTHER" id="PTHR43280:SF27">
    <property type="entry name" value="TRANSCRIPTIONAL REGULATOR MTLR"/>
    <property type="match status" value="1"/>
</dbReference>
<evidence type="ECO:0000256" key="1">
    <source>
        <dbReference type="ARBA" id="ARBA00023015"/>
    </source>
</evidence>
<sequence length="288" mass="33041">MKILRRKIIHDIDRSFSIVTFSHLQYPLHYHDEYELILMTSGTGREYIGHAVGKFAQWDLTLIGKGVPHVHICDSMSDPSVKTESSCEVLYFPASLFPENMEVVEEYRPIHTLLKKSMSGIRFTDPDENRRIHADMKKIRKTTGIARVQVLLSILDKLSCSSRTRLVSPLPVSIEKENFADAVTRIQVYLKEAFRENLSLNDIAGKTGMNANAMCRLFKRETGQTVFHYLARIRIDNACRLLIDTGWPVSRLAWESGYANLSHFNRQFRQMTGQTPSEYKQSLTLKTA</sequence>
<dbReference type="Gene3D" id="1.10.10.60">
    <property type="entry name" value="Homeodomain-like"/>
    <property type="match status" value="2"/>
</dbReference>
<dbReference type="EMBL" id="GG658170">
    <property type="protein sequence ID" value="EEO29712.1"/>
    <property type="molecule type" value="Genomic_DNA"/>
</dbReference>
<dbReference type="InterPro" id="IPR018060">
    <property type="entry name" value="HTH_AraC"/>
</dbReference>
<keyword evidence="1" id="KW-0805">Transcription regulation</keyword>
<dbReference type="Gene3D" id="2.60.120.10">
    <property type="entry name" value="Jelly Rolls"/>
    <property type="match status" value="1"/>
</dbReference>
<dbReference type="InterPro" id="IPR009057">
    <property type="entry name" value="Homeodomain-like_sf"/>
</dbReference>
<evidence type="ECO:0000256" key="3">
    <source>
        <dbReference type="ARBA" id="ARBA00023163"/>
    </source>
</evidence>
<dbReference type="InterPro" id="IPR014710">
    <property type="entry name" value="RmlC-like_jellyroll"/>
</dbReference>